<dbReference type="OrthoDB" id="9801938at2"/>
<dbReference type="PIRSF" id="PIRSF006806">
    <property type="entry name" value="FTHF_cligase"/>
    <property type="match status" value="1"/>
</dbReference>
<dbReference type="SUPFAM" id="SSF100950">
    <property type="entry name" value="NagB/RpiA/CoA transferase-like"/>
    <property type="match status" value="1"/>
</dbReference>
<sequence>MATKVELRERFKQVRLLLTKEEEDSLNNDLLSKFQQFNWARFSYIHIFLPIEGFKEPDTTLLINWLRKNFPQIQLVVPKSDMGSLTMHHYAWEEDLVLELNKWGIAEPKAGKVVLAEQLDVVILPLLTFDRMGNRVGYGKGFYDRFLSVCRPDCLKVGLSLFEPVDLIEDINPLDVPLDYCITPNTIWEFKGF</sequence>
<evidence type="ECO:0000313" key="7">
    <source>
        <dbReference type="Proteomes" id="UP000294616"/>
    </source>
</evidence>
<evidence type="ECO:0000256" key="3">
    <source>
        <dbReference type="ARBA" id="ARBA00022840"/>
    </source>
</evidence>
<evidence type="ECO:0000256" key="5">
    <source>
        <dbReference type="RuleBase" id="RU361279"/>
    </source>
</evidence>
<dbReference type="NCBIfam" id="TIGR02727">
    <property type="entry name" value="MTHFS_bact"/>
    <property type="match status" value="1"/>
</dbReference>
<dbReference type="InterPro" id="IPR002698">
    <property type="entry name" value="FTHF_cligase"/>
</dbReference>
<dbReference type="AlphaFoldDB" id="A0A4R1M001"/>
<dbReference type="Pfam" id="PF01812">
    <property type="entry name" value="5-FTHF_cyc-lig"/>
    <property type="match status" value="1"/>
</dbReference>
<dbReference type="PANTHER" id="PTHR23407">
    <property type="entry name" value="ATPASE INHIBITOR/5-FORMYLTETRAHYDROFOLATE CYCLO-LIGASE"/>
    <property type="match status" value="1"/>
</dbReference>
<comment type="catalytic activity">
    <reaction evidence="5">
        <text>(6S)-5-formyl-5,6,7,8-tetrahydrofolate + ATP = (6R)-5,10-methenyltetrahydrofolate + ADP + phosphate</text>
        <dbReference type="Rhea" id="RHEA:10488"/>
        <dbReference type="ChEBI" id="CHEBI:30616"/>
        <dbReference type="ChEBI" id="CHEBI:43474"/>
        <dbReference type="ChEBI" id="CHEBI:57455"/>
        <dbReference type="ChEBI" id="CHEBI:57457"/>
        <dbReference type="ChEBI" id="CHEBI:456216"/>
        <dbReference type="EC" id="6.3.3.2"/>
    </reaction>
</comment>
<evidence type="ECO:0000256" key="1">
    <source>
        <dbReference type="ARBA" id="ARBA00010638"/>
    </source>
</evidence>
<keyword evidence="6" id="KW-0436">Ligase</keyword>
<organism evidence="6 7">
    <name type="scientific">Albibacterium bauzanense</name>
    <dbReference type="NCBI Taxonomy" id="653929"/>
    <lineage>
        <taxon>Bacteria</taxon>
        <taxon>Pseudomonadati</taxon>
        <taxon>Bacteroidota</taxon>
        <taxon>Sphingobacteriia</taxon>
        <taxon>Sphingobacteriales</taxon>
        <taxon>Sphingobacteriaceae</taxon>
        <taxon>Albibacterium</taxon>
    </lineage>
</organism>
<keyword evidence="2 4" id="KW-0547">Nucleotide-binding</keyword>
<dbReference type="GO" id="GO:0046872">
    <property type="term" value="F:metal ion binding"/>
    <property type="evidence" value="ECO:0007669"/>
    <property type="project" value="UniProtKB-KW"/>
</dbReference>
<feature type="binding site" evidence="4">
    <location>
        <position position="49"/>
    </location>
    <ligand>
        <name>substrate</name>
    </ligand>
</feature>
<keyword evidence="7" id="KW-1185">Reference proteome</keyword>
<comment type="caution">
    <text evidence="6">The sequence shown here is derived from an EMBL/GenBank/DDBJ whole genome shotgun (WGS) entry which is preliminary data.</text>
</comment>
<dbReference type="PANTHER" id="PTHR23407:SF1">
    <property type="entry name" value="5-FORMYLTETRAHYDROFOLATE CYCLO-LIGASE"/>
    <property type="match status" value="1"/>
</dbReference>
<evidence type="ECO:0000256" key="2">
    <source>
        <dbReference type="ARBA" id="ARBA00022741"/>
    </source>
</evidence>
<keyword evidence="3 4" id="KW-0067">ATP-binding</keyword>
<comment type="cofactor">
    <cofactor evidence="5">
        <name>Mg(2+)</name>
        <dbReference type="ChEBI" id="CHEBI:18420"/>
    </cofactor>
</comment>
<protein>
    <recommendedName>
        <fullName evidence="5">5-formyltetrahydrofolate cyclo-ligase</fullName>
        <ecNumber evidence="5">6.3.3.2</ecNumber>
    </recommendedName>
</protein>
<dbReference type="GO" id="GO:0005524">
    <property type="term" value="F:ATP binding"/>
    <property type="evidence" value="ECO:0007669"/>
    <property type="project" value="UniProtKB-KW"/>
</dbReference>
<dbReference type="EMBL" id="SMGO01000002">
    <property type="protein sequence ID" value="TCK82953.1"/>
    <property type="molecule type" value="Genomic_DNA"/>
</dbReference>
<comment type="similarity">
    <text evidence="1 5">Belongs to the 5-formyltetrahydrofolate cyclo-ligase family.</text>
</comment>
<feature type="binding site" evidence="4">
    <location>
        <begin position="135"/>
        <end position="143"/>
    </location>
    <ligand>
        <name>ATP</name>
        <dbReference type="ChEBI" id="CHEBI:30616"/>
    </ligand>
</feature>
<dbReference type="RefSeq" id="WP_132223290.1">
    <property type="nucleotide sequence ID" value="NZ_SMGO01000002.1"/>
</dbReference>
<dbReference type="GO" id="GO:0035999">
    <property type="term" value="P:tetrahydrofolate interconversion"/>
    <property type="evidence" value="ECO:0007669"/>
    <property type="project" value="TreeGrafter"/>
</dbReference>
<evidence type="ECO:0000313" key="6">
    <source>
        <dbReference type="EMBL" id="TCK82953.1"/>
    </source>
</evidence>
<feature type="binding site" evidence="4">
    <location>
        <begin position="4"/>
        <end position="8"/>
    </location>
    <ligand>
        <name>ATP</name>
        <dbReference type="ChEBI" id="CHEBI:30616"/>
    </ligand>
</feature>
<dbReference type="InterPro" id="IPR037171">
    <property type="entry name" value="NagB/RpiA_transferase-like"/>
</dbReference>
<accession>A0A4R1M001</accession>
<feature type="binding site" evidence="4">
    <location>
        <position position="56"/>
    </location>
    <ligand>
        <name>substrate</name>
    </ligand>
</feature>
<proteinExistence type="inferred from homology"/>
<reference evidence="6 7" key="1">
    <citation type="submission" date="2019-03" db="EMBL/GenBank/DDBJ databases">
        <title>Genomic Encyclopedia of Archaeal and Bacterial Type Strains, Phase II (KMG-II): from individual species to whole genera.</title>
        <authorList>
            <person name="Goeker M."/>
        </authorList>
    </citation>
    <scope>NUCLEOTIDE SEQUENCE [LARGE SCALE GENOMIC DNA]</scope>
    <source>
        <strain evidence="6 7">DSM 22554</strain>
    </source>
</reference>
<dbReference type="GO" id="GO:0009396">
    <property type="term" value="P:folic acid-containing compound biosynthetic process"/>
    <property type="evidence" value="ECO:0007669"/>
    <property type="project" value="TreeGrafter"/>
</dbReference>
<dbReference type="EC" id="6.3.3.2" evidence="5"/>
<dbReference type="Proteomes" id="UP000294616">
    <property type="component" value="Unassembled WGS sequence"/>
</dbReference>
<keyword evidence="5" id="KW-0460">Magnesium</keyword>
<dbReference type="GO" id="GO:0030272">
    <property type="term" value="F:5-formyltetrahydrofolate cyclo-ligase activity"/>
    <property type="evidence" value="ECO:0007669"/>
    <property type="project" value="UniProtKB-EC"/>
</dbReference>
<gene>
    <name evidence="6" type="ORF">C8N28_1540</name>
</gene>
<dbReference type="InterPro" id="IPR024185">
    <property type="entry name" value="FTHF_cligase-like_sf"/>
</dbReference>
<keyword evidence="5" id="KW-0479">Metal-binding</keyword>
<name>A0A4R1M001_9SPHI</name>
<dbReference type="Gene3D" id="3.40.50.10420">
    <property type="entry name" value="NagB/RpiA/CoA transferase-like"/>
    <property type="match status" value="1"/>
</dbReference>
<evidence type="ECO:0000256" key="4">
    <source>
        <dbReference type="PIRSR" id="PIRSR006806-1"/>
    </source>
</evidence>